<evidence type="ECO:0000256" key="3">
    <source>
        <dbReference type="ARBA" id="ARBA00022679"/>
    </source>
</evidence>
<comment type="catalytic activity">
    <reaction evidence="5">
        <text>L-arginyl-[protein] + S-adenosyl-L-methionine = N(omega)-methyl-L-arginyl-[protein] + S-adenosyl-L-homocysteine + H(+)</text>
        <dbReference type="Rhea" id="RHEA:48100"/>
        <dbReference type="Rhea" id="RHEA-COMP:10532"/>
        <dbReference type="Rhea" id="RHEA-COMP:11990"/>
        <dbReference type="ChEBI" id="CHEBI:15378"/>
        <dbReference type="ChEBI" id="CHEBI:29965"/>
        <dbReference type="ChEBI" id="CHEBI:57856"/>
        <dbReference type="ChEBI" id="CHEBI:59789"/>
        <dbReference type="ChEBI" id="CHEBI:65280"/>
    </reaction>
    <physiologicalReaction direction="left-to-right" evidence="5">
        <dbReference type="Rhea" id="RHEA:48101"/>
    </physiologicalReaction>
</comment>
<dbReference type="CDD" id="cd02440">
    <property type="entry name" value="AdoMet_MTases"/>
    <property type="match status" value="1"/>
</dbReference>
<evidence type="ECO:0000256" key="5">
    <source>
        <dbReference type="ARBA" id="ARBA00049303"/>
    </source>
</evidence>
<dbReference type="FunFam" id="3.40.50.150:FF:000003">
    <property type="entry name" value="Blast:Protein arginine N-methyltransferase 1"/>
    <property type="match status" value="1"/>
</dbReference>
<proteinExistence type="predicted"/>
<keyword evidence="3 6" id="KW-0808">Transferase</keyword>
<keyword evidence="4 6" id="KW-0949">S-adenosyl-L-methionine</keyword>
<evidence type="ECO:0000313" key="8">
    <source>
        <dbReference type="EMBL" id="KAK9498015.1"/>
    </source>
</evidence>
<dbReference type="GO" id="GO:0005634">
    <property type="term" value="C:nucleus"/>
    <property type="evidence" value="ECO:0007669"/>
    <property type="project" value="TreeGrafter"/>
</dbReference>
<accession>A0AAW1CP13</accession>
<dbReference type="EMBL" id="JAPXFL010000013">
    <property type="protein sequence ID" value="KAK9498015.1"/>
    <property type="molecule type" value="Genomic_DNA"/>
</dbReference>
<evidence type="ECO:0000256" key="6">
    <source>
        <dbReference type="PROSITE-ProRule" id="PRU01015"/>
    </source>
</evidence>
<name>A0AAW1CP13_9HEMI</name>
<sequence>MSANDSYTVSEPKKKNLKRESLPLDYIFEWYNKIESHEYLIRDSARTEAYMRAIDINRETFKDKVVLDVGCGLGLMSLFAAKAGAKKVIGVDFSDVTELTKKIIKDNNYENVICILKQRLEDVDLNEEVDIIIHEGMGYNLFHLGSLDLTLYARDKWLKPNGAIYPGKVELYIAAVDCRKLKEEHILFWEKRQHGIKLNALKEAAFSDGFITSVHPKEIVTDGYLLQEYDLKTHNANFGFSSEFELMIVGDNFVHAFVTYFVAEFEGPRSVIINTSPYNMKTHWKQTVFFINESIPAKSGESIFGNFTLSPNEKNPRDLDITISYNIKGKHIVCSESNRYKMR</sequence>
<reference evidence="8 9" key="1">
    <citation type="submission" date="2022-12" db="EMBL/GenBank/DDBJ databases">
        <title>Chromosome-level genome assembly of true bugs.</title>
        <authorList>
            <person name="Ma L."/>
            <person name="Li H."/>
        </authorList>
    </citation>
    <scope>NUCLEOTIDE SEQUENCE [LARGE SCALE GENOMIC DNA]</scope>
    <source>
        <strain evidence="8">Lab_2022b</strain>
    </source>
</reference>
<keyword evidence="2 6" id="KW-0489">Methyltransferase</keyword>
<dbReference type="GO" id="GO:0042054">
    <property type="term" value="F:histone methyltransferase activity"/>
    <property type="evidence" value="ECO:0007669"/>
    <property type="project" value="TreeGrafter"/>
</dbReference>
<evidence type="ECO:0000313" key="9">
    <source>
        <dbReference type="Proteomes" id="UP001461498"/>
    </source>
</evidence>
<dbReference type="InterPro" id="IPR029063">
    <property type="entry name" value="SAM-dependent_MTases_sf"/>
</dbReference>
<gene>
    <name evidence="8" type="ORF">O3M35_003904</name>
</gene>
<dbReference type="PANTHER" id="PTHR11006:SF53">
    <property type="entry name" value="PROTEIN ARGININE N-METHYLTRANSFERASE 3"/>
    <property type="match status" value="1"/>
</dbReference>
<dbReference type="EC" id="2.1.1.319" evidence="1"/>
<dbReference type="PROSITE" id="PS51678">
    <property type="entry name" value="SAM_MT_PRMT"/>
    <property type="match status" value="1"/>
</dbReference>
<dbReference type="InterPro" id="IPR055135">
    <property type="entry name" value="PRMT_dom"/>
</dbReference>
<dbReference type="GO" id="GO:0035242">
    <property type="term" value="F:protein-arginine omega-N asymmetric methyltransferase activity"/>
    <property type="evidence" value="ECO:0007669"/>
    <property type="project" value="UniProtKB-EC"/>
</dbReference>
<keyword evidence="9" id="KW-1185">Reference proteome</keyword>
<dbReference type="Pfam" id="PF22528">
    <property type="entry name" value="PRMT_C"/>
    <property type="match status" value="1"/>
</dbReference>
<organism evidence="8 9">
    <name type="scientific">Rhynocoris fuscipes</name>
    <dbReference type="NCBI Taxonomy" id="488301"/>
    <lineage>
        <taxon>Eukaryota</taxon>
        <taxon>Metazoa</taxon>
        <taxon>Ecdysozoa</taxon>
        <taxon>Arthropoda</taxon>
        <taxon>Hexapoda</taxon>
        <taxon>Insecta</taxon>
        <taxon>Pterygota</taxon>
        <taxon>Neoptera</taxon>
        <taxon>Paraneoptera</taxon>
        <taxon>Hemiptera</taxon>
        <taxon>Heteroptera</taxon>
        <taxon>Panheteroptera</taxon>
        <taxon>Cimicomorpha</taxon>
        <taxon>Reduviidae</taxon>
        <taxon>Harpactorinae</taxon>
        <taxon>Harpactorini</taxon>
        <taxon>Rhynocoris</taxon>
    </lineage>
</organism>
<dbReference type="Gene3D" id="2.70.160.11">
    <property type="entry name" value="Hnrnp arginine n-methyltransferase1"/>
    <property type="match status" value="1"/>
</dbReference>
<evidence type="ECO:0000256" key="1">
    <source>
        <dbReference type="ARBA" id="ARBA00011925"/>
    </source>
</evidence>
<dbReference type="AlphaFoldDB" id="A0AAW1CP13"/>
<protein>
    <recommendedName>
        <fullName evidence="1">type I protein arginine methyltransferase</fullName>
        <ecNumber evidence="1">2.1.1.319</ecNumber>
    </recommendedName>
</protein>
<dbReference type="Gene3D" id="3.40.50.150">
    <property type="entry name" value="Vaccinia Virus protein VP39"/>
    <property type="match status" value="1"/>
</dbReference>
<feature type="domain" description="Protein arginine N-methyltransferase" evidence="7">
    <location>
        <begin position="170"/>
        <end position="329"/>
    </location>
</feature>
<evidence type="ECO:0000259" key="7">
    <source>
        <dbReference type="Pfam" id="PF22528"/>
    </source>
</evidence>
<dbReference type="PANTHER" id="PTHR11006">
    <property type="entry name" value="PROTEIN ARGININE N-METHYLTRANSFERASE"/>
    <property type="match status" value="1"/>
</dbReference>
<evidence type="ECO:0000256" key="4">
    <source>
        <dbReference type="ARBA" id="ARBA00022691"/>
    </source>
</evidence>
<dbReference type="Proteomes" id="UP001461498">
    <property type="component" value="Unassembled WGS sequence"/>
</dbReference>
<dbReference type="InterPro" id="IPR025799">
    <property type="entry name" value="Arg_MeTrfase"/>
</dbReference>
<dbReference type="SUPFAM" id="SSF53335">
    <property type="entry name" value="S-adenosyl-L-methionine-dependent methyltransferases"/>
    <property type="match status" value="1"/>
</dbReference>
<dbReference type="Pfam" id="PF06325">
    <property type="entry name" value="PrmA"/>
    <property type="match status" value="1"/>
</dbReference>
<evidence type="ECO:0000256" key="2">
    <source>
        <dbReference type="ARBA" id="ARBA00022603"/>
    </source>
</evidence>
<dbReference type="GO" id="GO:0032259">
    <property type="term" value="P:methylation"/>
    <property type="evidence" value="ECO:0007669"/>
    <property type="project" value="UniProtKB-KW"/>
</dbReference>
<comment type="caution">
    <text evidence="8">The sequence shown here is derived from an EMBL/GenBank/DDBJ whole genome shotgun (WGS) entry which is preliminary data.</text>
</comment>